<keyword evidence="9" id="KW-1185">Reference proteome</keyword>
<evidence type="ECO:0000259" key="7">
    <source>
        <dbReference type="PROSITE" id="PS50885"/>
    </source>
</evidence>
<evidence type="ECO:0000256" key="2">
    <source>
        <dbReference type="ARBA" id="ARBA00023224"/>
    </source>
</evidence>
<keyword evidence="2 4" id="KW-0807">Transducer</keyword>
<evidence type="ECO:0000259" key="6">
    <source>
        <dbReference type="PROSITE" id="PS50111"/>
    </source>
</evidence>
<sequence length="632" mass="69172">MSLGKHLSLRVKLSIAAAVAILVGSIALMGMSFHSALKQREYMLNQQLVSLSANYNHYMVDWIDSRSRALMAIPSHIDADHLIATLQQTRDSGGFDNVFIAYADGSQHNAGQVTLASDNHDPRAWGWYKGANAQPGQLFMDNPSVASATGANVVSFGLTKQVNGQQVAFGADMSISKIIRLLKSTDLPGQGFMVIANQQGNIFAYHDTQRLNHPLSQLAKQLTANKLHELASQKKMVTLSIAGQPSYLFVTPIASSQLYTVIAINQHSILSSLYSSLWAQFGVMMLIVIACILLFNIYSFHLFKALSSVSYALAKITKGNGDLTQRIPVKNHDEVGTLADNFNRFIGSMQILISELHMQIETLREDSISAKEQADQTALRINDQQSGITSVATAIEEMASATAEIAANSQHTLEVVNETSETAQQGSHLVESNRQSIEQLAESVEQTSQVISELHSHTQSISDILTAIQTIAEQTNLLALNAAIEAARAGEQGRGFAVVADEVRNLSQRTHHSTEQIRDTITTLLTLTDRAVAIMQKSYQSSQQTVGEVGQVIYSFAQIETAVHSISEMNAQIATAAEEQSQVTHEVTENSTQIKDLTDELAQDARESQDFLLHLAEHADQLYSKIEHYKVN</sequence>
<keyword evidence="5" id="KW-0472">Membrane</keyword>
<evidence type="ECO:0000256" key="5">
    <source>
        <dbReference type="SAM" id="Phobius"/>
    </source>
</evidence>
<feature type="domain" description="HAMP" evidence="7">
    <location>
        <begin position="300"/>
        <end position="354"/>
    </location>
</feature>
<name>A0ABW9G3B9_9GAMM</name>
<proteinExistence type="inferred from homology"/>
<protein>
    <submittedName>
        <fullName evidence="8">Methyl-accepting chemotaxis protein</fullName>
    </submittedName>
</protein>
<organism evidence="8 9">
    <name type="scientific">Celerinatantimonas yamalensis</name>
    <dbReference type="NCBI Taxonomy" id="559956"/>
    <lineage>
        <taxon>Bacteria</taxon>
        <taxon>Pseudomonadati</taxon>
        <taxon>Pseudomonadota</taxon>
        <taxon>Gammaproteobacteria</taxon>
        <taxon>Celerinatantimonadaceae</taxon>
        <taxon>Celerinatantimonas</taxon>
    </lineage>
</organism>
<comment type="subcellular location">
    <subcellularLocation>
        <location evidence="1">Membrane</location>
    </subcellularLocation>
</comment>
<dbReference type="Pfam" id="PF00015">
    <property type="entry name" value="MCPsignal"/>
    <property type="match status" value="1"/>
</dbReference>
<dbReference type="PROSITE" id="PS50111">
    <property type="entry name" value="CHEMOTAXIS_TRANSDUC_2"/>
    <property type="match status" value="1"/>
</dbReference>
<dbReference type="CDD" id="cd11386">
    <property type="entry name" value="MCP_signal"/>
    <property type="match status" value="1"/>
</dbReference>
<dbReference type="Gene3D" id="3.30.450.20">
    <property type="entry name" value="PAS domain"/>
    <property type="match status" value="2"/>
</dbReference>
<dbReference type="PROSITE" id="PS50885">
    <property type="entry name" value="HAMP"/>
    <property type="match status" value="1"/>
</dbReference>
<evidence type="ECO:0000256" key="3">
    <source>
        <dbReference type="ARBA" id="ARBA00029447"/>
    </source>
</evidence>
<feature type="transmembrane region" description="Helical" evidence="5">
    <location>
        <begin position="277"/>
        <end position="298"/>
    </location>
</feature>
<keyword evidence="5" id="KW-1133">Transmembrane helix</keyword>
<dbReference type="SUPFAM" id="SSF58104">
    <property type="entry name" value="Methyl-accepting chemotaxis protein (MCP) signaling domain"/>
    <property type="match status" value="1"/>
</dbReference>
<feature type="transmembrane region" description="Helical" evidence="5">
    <location>
        <begin position="15"/>
        <end position="37"/>
    </location>
</feature>
<dbReference type="Pfam" id="PF00672">
    <property type="entry name" value="HAMP"/>
    <property type="match status" value="1"/>
</dbReference>
<dbReference type="EMBL" id="JBEQCT010000001">
    <property type="protein sequence ID" value="MFM2483884.1"/>
    <property type="molecule type" value="Genomic_DNA"/>
</dbReference>
<evidence type="ECO:0000256" key="1">
    <source>
        <dbReference type="ARBA" id="ARBA00004370"/>
    </source>
</evidence>
<keyword evidence="5" id="KW-0812">Transmembrane</keyword>
<evidence type="ECO:0000256" key="4">
    <source>
        <dbReference type="PROSITE-ProRule" id="PRU00284"/>
    </source>
</evidence>
<evidence type="ECO:0000313" key="9">
    <source>
        <dbReference type="Proteomes" id="UP001629953"/>
    </source>
</evidence>
<dbReference type="Proteomes" id="UP001629953">
    <property type="component" value="Unassembled WGS sequence"/>
</dbReference>
<dbReference type="RefSeq" id="WP_408622037.1">
    <property type="nucleotide sequence ID" value="NZ_JBEQCT010000001.1"/>
</dbReference>
<dbReference type="InterPro" id="IPR004089">
    <property type="entry name" value="MCPsignal_dom"/>
</dbReference>
<dbReference type="Gene3D" id="1.10.287.950">
    <property type="entry name" value="Methyl-accepting chemotaxis protein"/>
    <property type="match status" value="1"/>
</dbReference>
<evidence type="ECO:0000313" key="8">
    <source>
        <dbReference type="EMBL" id="MFM2483884.1"/>
    </source>
</evidence>
<feature type="domain" description="Methyl-accepting transducer" evidence="6">
    <location>
        <begin position="359"/>
        <end position="595"/>
    </location>
</feature>
<comment type="caution">
    <text evidence="8">The sequence shown here is derived from an EMBL/GenBank/DDBJ whole genome shotgun (WGS) entry which is preliminary data.</text>
</comment>
<gene>
    <name evidence="8" type="ORF">ABUE30_02180</name>
</gene>
<dbReference type="CDD" id="cd06225">
    <property type="entry name" value="HAMP"/>
    <property type="match status" value="1"/>
</dbReference>
<dbReference type="InterPro" id="IPR003660">
    <property type="entry name" value="HAMP_dom"/>
</dbReference>
<dbReference type="PANTHER" id="PTHR32089">
    <property type="entry name" value="METHYL-ACCEPTING CHEMOTAXIS PROTEIN MCPB"/>
    <property type="match status" value="1"/>
</dbReference>
<dbReference type="SMART" id="SM00304">
    <property type="entry name" value="HAMP"/>
    <property type="match status" value="2"/>
</dbReference>
<accession>A0ABW9G3B9</accession>
<reference evidence="8 9" key="1">
    <citation type="journal article" date="2013" name="Int. J. Syst. Evol. Microbiol.">
        <title>Celerinatantimonas yamalensis sp. nov., a cold-adapted diazotrophic bacterium from a cold permafrost brine.</title>
        <authorList>
            <person name="Shcherbakova V."/>
            <person name="Chuvilskaya N."/>
            <person name="Rivkina E."/>
            <person name="Demidov N."/>
            <person name="Uchaeva V."/>
            <person name="Suetin S."/>
            <person name="Suzina N."/>
            <person name="Gilichinsky D."/>
        </authorList>
    </citation>
    <scope>NUCLEOTIDE SEQUENCE [LARGE SCALE GENOMIC DNA]</scope>
    <source>
        <strain evidence="8 9">C7</strain>
    </source>
</reference>
<dbReference type="SMART" id="SM00283">
    <property type="entry name" value="MA"/>
    <property type="match status" value="1"/>
</dbReference>
<comment type="similarity">
    <text evidence="3">Belongs to the methyl-accepting chemotaxis (MCP) protein family.</text>
</comment>
<dbReference type="PANTHER" id="PTHR32089:SF117">
    <property type="entry name" value="METHYL ACCEPTING SENSORY TRANSDUCER WITH CACHE_1 SMALL MOLECULE BINDING DOMAIN"/>
    <property type="match status" value="1"/>
</dbReference>